<dbReference type="Pfam" id="PF03909">
    <property type="entry name" value="BSD"/>
    <property type="match status" value="1"/>
</dbReference>
<feature type="region of interest" description="Disordered" evidence="2">
    <location>
        <begin position="295"/>
        <end position="425"/>
    </location>
</feature>
<feature type="compositionally biased region" description="Polar residues" evidence="2">
    <location>
        <begin position="384"/>
        <end position="393"/>
    </location>
</feature>
<protein>
    <recommendedName>
        <fullName evidence="3">BSD domain-containing protein</fullName>
    </recommendedName>
</protein>
<dbReference type="InterPro" id="IPR035925">
    <property type="entry name" value="BSD_dom_sf"/>
</dbReference>
<dbReference type="PROSITE" id="PS50858">
    <property type="entry name" value="BSD"/>
    <property type="match status" value="1"/>
</dbReference>
<dbReference type="InterPro" id="IPR005607">
    <property type="entry name" value="BSD_dom"/>
</dbReference>
<feature type="compositionally biased region" description="Basic and acidic residues" evidence="2">
    <location>
        <begin position="400"/>
        <end position="409"/>
    </location>
</feature>
<name>A0A0K8TQH8_TABBR</name>
<feature type="compositionally biased region" description="Low complexity" evidence="2">
    <location>
        <begin position="361"/>
        <end position="381"/>
    </location>
</feature>
<keyword evidence="1" id="KW-0175">Coiled coil</keyword>
<accession>A0A0K8TQH8</accession>
<dbReference type="GO" id="GO:0005737">
    <property type="term" value="C:cytoplasm"/>
    <property type="evidence" value="ECO:0007669"/>
    <property type="project" value="TreeGrafter"/>
</dbReference>
<feature type="coiled-coil region" evidence="1">
    <location>
        <begin position="263"/>
        <end position="294"/>
    </location>
</feature>
<organism evidence="4">
    <name type="scientific">Tabanus bromius</name>
    <name type="common">Band-eyed brown horse fly</name>
    <dbReference type="NCBI Taxonomy" id="304241"/>
    <lineage>
        <taxon>Eukaryota</taxon>
        <taxon>Metazoa</taxon>
        <taxon>Ecdysozoa</taxon>
        <taxon>Arthropoda</taxon>
        <taxon>Hexapoda</taxon>
        <taxon>Insecta</taxon>
        <taxon>Pterygota</taxon>
        <taxon>Neoptera</taxon>
        <taxon>Endopterygota</taxon>
        <taxon>Diptera</taxon>
        <taxon>Brachycera</taxon>
        <taxon>Tabanomorpha</taxon>
        <taxon>Tabanoidea</taxon>
        <taxon>Tabanidae</taxon>
        <taxon>Tabanus</taxon>
    </lineage>
</organism>
<dbReference type="EMBL" id="GDAI01000999">
    <property type="protein sequence ID" value="JAI16604.1"/>
    <property type="molecule type" value="mRNA"/>
</dbReference>
<evidence type="ECO:0000313" key="4">
    <source>
        <dbReference type="EMBL" id="JAI16604.1"/>
    </source>
</evidence>
<dbReference type="InterPro" id="IPR051494">
    <property type="entry name" value="BSD_domain-containing"/>
</dbReference>
<dbReference type="SUPFAM" id="SSF140383">
    <property type="entry name" value="BSD domain-like"/>
    <property type="match status" value="1"/>
</dbReference>
<dbReference type="AlphaFoldDB" id="A0A0K8TQH8"/>
<evidence type="ECO:0000256" key="1">
    <source>
        <dbReference type="SAM" id="Coils"/>
    </source>
</evidence>
<evidence type="ECO:0000259" key="3">
    <source>
        <dbReference type="PROSITE" id="PS50858"/>
    </source>
</evidence>
<proteinExistence type="evidence at transcript level"/>
<sequence length="425" mass="47653">ASAGSWWGSWINSAKTKTSTVFEAVKKDLGEISSAVRTEASNVGAAIESTLKFDEEDSAVGTVKKSLSTFFGQVTEALIPSIEDDEVEAMLITRDGIVTLSGFPKHLAELQTNDKTYTVEPDKELAEKYKRWMEVVEQDQFTQTRLAKHLAGSEILNEKYLSLVPDKVPHMDFWQRYLFKRALLEDALANAEKVEMRAKTEVNSNKPTSPRKNIIQTEQPKLACNTSELADETAEDVANNKSIDKEIIEDDINWEVEEIPNNVELSEEEQTRLLEQYEQEIQEREKRKSIVLTDDAENVVKEKPTPSPVKKSTDKAPTKPASKLQPKSADSKPQPKSADSKPQPKSADSKPQPKSADSKRTANNANTNNKPNAKQAQNQKDATSKANRSQQKNKGVLQLQKDHFKKDESSSNSDESWEKDFDLNE</sequence>
<reference evidence="4" key="1">
    <citation type="journal article" date="2015" name="Insect Biochem. Mol. Biol.">
        <title>An insight into the sialome of the horse fly, Tabanus bromius.</title>
        <authorList>
            <person name="Ribeiro J.M."/>
            <person name="Kazimirova M."/>
            <person name="Takac P."/>
            <person name="Andersen J.F."/>
            <person name="Francischetti I.M."/>
        </authorList>
    </citation>
    <scope>NUCLEOTIDE SEQUENCE</scope>
</reference>
<dbReference type="PANTHER" id="PTHR16019">
    <property type="entry name" value="SYNAPSE-ASSOCIATED PROTEIN"/>
    <property type="match status" value="1"/>
</dbReference>
<feature type="compositionally biased region" description="Basic and acidic residues" evidence="2">
    <location>
        <begin position="416"/>
        <end position="425"/>
    </location>
</feature>
<evidence type="ECO:0000256" key="2">
    <source>
        <dbReference type="SAM" id="MobiDB-lite"/>
    </source>
</evidence>
<feature type="domain" description="BSD" evidence="3">
    <location>
        <begin position="113"/>
        <end position="185"/>
    </location>
</feature>
<dbReference type="PANTHER" id="PTHR16019:SF5">
    <property type="entry name" value="BSD DOMAIN-CONTAINING PROTEIN 1"/>
    <property type="match status" value="1"/>
</dbReference>
<dbReference type="Gene3D" id="1.10.3970.10">
    <property type="entry name" value="BSD domain"/>
    <property type="match status" value="1"/>
</dbReference>
<feature type="non-terminal residue" evidence="4">
    <location>
        <position position="1"/>
    </location>
</feature>